<gene>
    <name evidence="2" type="ORF">K1X11_012670</name>
</gene>
<accession>A0ABZ1C369</accession>
<proteinExistence type="predicted"/>
<evidence type="ECO:0008006" key="4">
    <source>
        <dbReference type="Google" id="ProtNLM"/>
    </source>
</evidence>
<evidence type="ECO:0000313" key="2">
    <source>
        <dbReference type="EMBL" id="WRQ85658.1"/>
    </source>
</evidence>
<feature type="transmembrane region" description="Helical" evidence="1">
    <location>
        <begin position="21"/>
        <end position="43"/>
    </location>
</feature>
<keyword evidence="1" id="KW-0472">Membrane</keyword>
<protein>
    <recommendedName>
        <fullName evidence="4">Prepilin-type N-terminal cleavage/methylation domain-containing protein</fullName>
    </recommendedName>
</protein>
<keyword evidence="3" id="KW-1185">Reference proteome</keyword>
<name>A0ABZ1C369_9BACT</name>
<evidence type="ECO:0000256" key="1">
    <source>
        <dbReference type="SAM" id="Phobius"/>
    </source>
</evidence>
<organism evidence="2 3">
    <name type="scientific">Actomonas aquatica</name>
    <dbReference type="NCBI Taxonomy" id="2866162"/>
    <lineage>
        <taxon>Bacteria</taxon>
        <taxon>Pseudomonadati</taxon>
        <taxon>Verrucomicrobiota</taxon>
        <taxon>Opitutia</taxon>
        <taxon>Opitutales</taxon>
        <taxon>Opitutaceae</taxon>
        <taxon>Actomonas</taxon>
    </lineage>
</organism>
<keyword evidence="1" id="KW-0812">Transmembrane</keyword>
<reference evidence="2 3" key="1">
    <citation type="submission" date="2023-12" db="EMBL/GenBank/DDBJ databases">
        <title>Description of an unclassified Opitutus bacterium of Verrucomicrobiota.</title>
        <authorList>
            <person name="Zhang D.-F."/>
        </authorList>
    </citation>
    <scope>NUCLEOTIDE SEQUENCE [LARGE SCALE GENOMIC DNA]</scope>
    <source>
        <strain evidence="2 3">WL0086</strain>
    </source>
</reference>
<dbReference type="RefSeq" id="WP_221032800.1">
    <property type="nucleotide sequence ID" value="NZ_CP139781.1"/>
</dbReference>
<evidence type="ECO:0000313" key="3">
    <source>
        <dbReference type="Proteomes" id="UP000738431"/>
    </source>
</evidence>
<dbReference type="Proteomes" id="UP000738431">
    <property type="component" value="Chromosome"/>
</dbReference>
<keyword evidence="1" id="KW-1133">Transmembrane helix</keyword>
<sequence length="147" mass="16180">MFRSSPNSKSRVRRPATGFTLLEVALGVCVLAMVFAGVMTAAVRIREVAVVAEATARANTVLSSKVEEFRAMDYGVLEQQLQDPGKLQGTVRAPSVAGVYPVDWVVVPQQVDPDYMRLRVRVLWTVDSHTGELDVVADFFREGVNQL</sequence>
<dbReference type="EMBL" id="CP139781">
    <property type="protein sequence ID" value="WRQ85658.1"/>
    <property type="molecule type" value="Genomic_DNA"/>
</dbReference>